<sequence length="119" mass="13154">MQIIQIGRDTNNDVIVQDAFVGRKHLQLKIEGDKVAVKDLDSKNGTYVNGMRINGEVPLHPGDVLKIGKTVLPWPQYVSALPVAEGKKKKKDMKEFWTWVGIIGSIASVIGLVISLMML</sequence>
<dbReference type="Gene3D" id="2.60.200.20">
    <property type="match status" value="1"/>
</dbReference>
<keyword evidence="1" id="KW-0812">Transmembrane</keyword>
<dbReference type="PANTHER" id="PTHR23308">
    <property type="entry name" value="NUCLEAR INHIBITOR OF PROTEIN PHOSPHATASE-1"/>
    <property type="match status" value="1"/>
</dbReference>
<evidence type="ECO:0000259" key="2">
    <source>
        <dbReference type="PROSITE" id="PS50006"/>
    </source>
</evidence>
<feature type="domain" description="FHA" evidence="2">
    <location>
        <begin position="4"/>
        <end position="53"/>
    </location>
</feature>
<organism evidence="3 4">
    <name type="scientific">Candidatus Pullibacteroides excrementavium</name>
    <dbReference type="NCBI Taxonomy" id="2840905"/>
    <lineage>
        <taxon>Bacteria</taxon>
        <taxon>Pseudomonadati</taxon>
        <taxon>Bacteroidota</taxon>
        <taxon>Bacteroidia</taxon>
        <taxon>Bacteroidales</taxon>
        <taxon>Candidatus Pullibacteroides</taxon>
    </lineage>
</organism>
<evidence type="ECO:0000313" key="3">
    <source>
        <dbReference type="EMBL" id="MBO8432725.1"/>
    </source>
</evidence>
<name>A0A9D9GZF0_9BACT</name>
<keyword evidence="1" id="KW-1133">Transmembrane helix</keyword>
<dbReference type="Pfam" id="PF00498">
    <property type="entry name" value="FHA"/>
    <property type="match status" value="1"/>
</dbReference>
<dbReference type="CDD" id="cd00060">
    <property type="entry name" value="FHA"/>
    <property type="match status" value="1"/>
</dbReference>
<protein>
    <submittedName>
        <fullName evidence="3">FHA domain-containing protein</fullName>
    </submittedName>
</protein>
<evidence type="ECO:0000256" key="1">
    <source>
        <dbReference type="SAM" id="Phobius"/>
    </source>
</evidence>
<dbReference type="AlphaFoldDB" id="A0A9D9GZF0"/>
<keyword evidence="1" id="KW-0472">Membrane</keyword>
<dbReference type="SUPFAM" id="SSF49879">
    <property type="entry name" value="SMAD/FHA domain"/>
    <property type="match status" value="1"/>
</dbReference>
<dbReference type="InterPro" id="IPR008984">
    <property type="entry name" value="SMAD_FHA_dom_sf"/>
</dbReference>
<reference evidence="3" key="2">
    <citation type="journal article" date="2021" name="PeerJ">
        <title>Extensive microbial diversity within the chicken gut microbiome revealed by metagenomics and culture.</title>
        <authorList>
            <person name="Gilroy R."/>
            <person name="Ravi A."/>
            <person name="Getino M."/>
            <person name="Pursley I."/>
            <person name="Horton D.L."/>
            <person name="Alikhan N.F."/>
            <person name="Baker D."/>
            <person name="Gharbi K."/>
            <person name="Hall N."/>
            <person name="Watson M."/>
            <person name="Adriaenssens E.M."/>
            <person name="Foster-Nyarko E."/>
            <person name="Jarju S."/>
            <person name="Secka A."/>
            <person name="Antonio M."/>
            <person name="Oren A."/>
            <person name="Chaudhuri R.R."/>
            <person name="La Ragione R."/>
            <person name="Hildebrand F."/>
            <person name="Pallen M.J."/>
        </authorList>
    </citation>
    <scope>NUCLEOTIDE SEQUENCE</scope>
    <source>
        <strain evidence="3">2889</strain>
    </source>
</reference>
<proteinExistence type="predicted"/>
<dbReference type="EMBL" id="JADIMZ010000085">
    <property type="protein sequence ID" value="MBO8432725.1"/>
    <property type="molecule type" value="Genomic_DNA"/>
</dbReference>
<dbReference type="SMART" id="SM00240">
    <property type="entry name" value="FHA"/>
    <property type="match status" value="1"/>
</dbReference>
<evidence type="ECO:0000313" key="4">
    <source>
        <dbReference type="Proteomes" id="UP000823612"/>
    </source>
</evidence>
<accession>A0A9D9GZF0</accession>
<dbReference type="PROSITE" id="PS50006">
    <property type="entry name" value="FHA_DOMAIN"/>
    <property type="match status" value="1"/>
</dbReference>
<dbReference type="InterPro" id="IPR050923">
    <property type="entry name" value="Cell_Proc_Reg/RNA_Proc"/>
</dbReference>
<comment type="caution">
    <text evidence="3">The sequence shown here is derived from an EMBL/GenBank/DDBJ whole genome shotgun (WGS) entry which is preliminary data.</text>
</comment>
<dbReference type="InterPro" id="IPR000253">
    <property type="entry name" value="FHA_dom"/>
</dbReference>
<gene>
    <name evidence="3" type="ORF">IAB08_05475</name>
</gene>
<dbReference type="Proteomes" id="UP000823612">
    <property type="component" value="Unassembled WGS sequence"/>
</dbReference>
<reference evidence="3" key="1">
    <citation type="submission" date="2020-10" db="EMBL/GenBank/DDBJ databases">
        <authorList>
            <person name="Gilroy R."/>
        </authorList>
    </citation>
    <scope>NUCLEOTIDE SEQUENCE</scope>
    <source>
        <strain evidence="3">2889</strain>
    </source>
</reference>
<feature type="transmembrane region" description="Helical" evidence="1">
    <location>
        <begin position="96"/>
        <end position="118"/>
    </location>
</feature>